<gene>
    <name evidence="1" type="ORF">Q8W34_00295</name>
</gene>
<keyword evidence="2" id="KW-1185">Reference proteome</keyword>
<proteinExistence type="predicted"/>
<dbReference type="EMBL" id="JAUYVT010000001">
    <property type="protein sequence ID" value="MDP2563052.1"/>
    <property type="molecule type" value="Genomic_DNA"/>
</dbReference>
<reference evidence="1" key="1">
    <citation type="submission" date="2023-07" db="EMBL/GenBank/DDBJ databases">
        <title>Genome content predicts the carbon catabolic preferences of heterotrophic bacteria.</title>
        <authorList>
            <person name="Gralka M."/>
        </authorList>
    </citation>
    <scope>NUCLEOTIDE SEQUENCE</scope>
    <source>
        <strain evidence="1">4G09</strain>
    </source>
</reference>
<sequence length="80" mass="8890">MLVDILIKNPDANVKALTKQMDLQSELKRQHQAAFVYRLKRFAASKVGLSSAFIAGVAVQSGKSETSLIRKYGWLIRLIG</sequence>
<dbReference type="RefSeq" id="WP_010555678.1">
    <property type="nucleotide sequence ID" value="NZ_AHCB03000005.1"/>
</dbReference>
<evidence type="ECO:0000313" key="1">
    <source>
        <dbReference type="EMBL" id="MDP2563052.1"/>
    </source>
</evidence>
<organism evidence="1 2">
    <name type="scientific">Pseudoalteromonas marina</name>
    <dbReference type="NCBI Taxonomy" id="267375"/>
    <lineage>
        <taxon>Bacteria</taxon>
        <taxon>Pseudomonadati</taxon>
        <taxon>Pseudomonadota</taxon>
        <taxon>Gammaproteobacteria</taxon>
        <taxon>Alteromonadales</taxon>
        <taxon>Pseudoalteromonadaceae</taxon>
        <taxon>Pseudoalteromonas</taxon>
    </lineage>
</organism>
<comment type="caution">
    <text evidence="1">The sequence shown here is derived from an EMBL/GenBank/DDBJ whole genome shotgun (WGS) entry which is preliminary data.</text>
</comment>
<dbReference type="Proteomes" id="UP001177212">
    <property type="component" value="Unassembled WGS sequence"/>
</dbReference>
<protein>
    <submittedName>
        <fullName evidence="1">Uncharacterized protein</fullName>
    </submittedName>
</protein>
<accession>A0ABT9F8D9</accession>
<name>A0ABT9F8D9_9GAMM</name>
<evidence type="ECO:0000313" key="2">
    <source>
        <dbReference type="Proteomes" id="UP001177212"/>
    </source>
</evidence>